<evidence type="ECO:0000313" key="6">
    <source>
        <dbReference type="Proteomes" id="UP000515145"/>
    </source>
</evidence>
<gene>
    <name evidence="7 8 9 10" type="primary">snx19</name>
</gene>
<dbReference type="InterPro" id="IPR001683">
    <property type="entry name" value="PX_dom"/>
</dbReference>
<dbReference type="InterPro" id="IPR013937">
    <property type="entry name" value="Sorting_nexin_C"/>
</dbReference>
<dbReference type="PROSITE" id="PS51207">
    <property type="entry name" value="PXA"/>
    <property type="match status" value="1"/>
</dbReference>
<feature type="compositionally biased region" description="Low complexity" evidence="2">
    <location>
        <begin position="272"/>
        <end position="281"/>
    </location>
</feature>
<proteinExistence type="inferred from homology"/>
<keyword evidence="3" id="KW-1133">Transmembrane helix</keyword>
<evidence type="ECO:0000313" key="9">
    <source>
        <dbReference type="RefSeq" id="XP_028275806.1"/>
    </source>
</evidence>
<evidence type="ECO:0000259" key="5">
    <source>
        <dbReference type="PROSITE" id="PS51207"/>
    </source>
</evidence>
<feature type="compositionally biased region" description="Polar residues" evidence="2">
    <location>
        <begin position="294"/>
        <end position="304"/>
    </location>
</feature>
<dbReference type="PANTHER" id="PTHR22775">
    <property type="entry name" value="SORTING NEXIN"/>
    <property type="match status" value="1"/>
</dbReference>
<feature type="transmembrane region" description="Helical" evidence="3">
    <location>
        <begin position="12"/>
        <end position="45"/>
    </location>
</feature>
<feature type="domain" description="PX" evidence="4">
    <location>
        <begin position="520"/>
        <end position="670"/>
    </location>
</feature>
<comment type="similarity">
    <text evidence="1">Belongs to the sorting nexin family.</text>
</comment>
<dbReference type="RefSeq" id="XP_028275806.1">
    <property type="nucleotide sequence ID" value="XM_028420005.1"/>
</dbReference>
<dbReference type="Gene3D" id="3.30.1520.10">
    <property type="entry name" value="Phox-like domain"/>
    <property type="match status" value="1"/>
</dbReference>
<evidence type="ECO:0000313" key="8">
    <source>
        <dbReference type="RefSeq" id="XP_028275805.1"/>
    </source>
</evidence>
<feature type="region of interest" description="Disordered" evidence="2">
    <location>
        <begin position="700"/>
        <end position="729"/>
    </location>
</feature>
<feature type="region of interest" description="Disordered" evidence="2">
    <location>
        <begin position="263"/>
        <end position="310"/>
    </location>
</feature>
<dbReference type="RefSeq" id="XP_028275804.1">
    <property type="nucleotide sequence ID" value="XM_028420003.1"/>
</dbReference>
<feature type="region of interest" description="Disordered" evidence="2">
    <location>
        <begin position="444"/>
        <end position="465"/>
    </location>
</feature>
<keyword evidence="3" id="KW-0472">Membrane</keyword>
<dbReference type="PANTHER" id="PTHR22775:SF50">
    <property type="entry name" value="SORTING NEXIN 19B"/>
    <property type="match status" value="1"/>
</dbReference>
<keyword evidence="6" id="KW-1185">Reference proteome</keyword>
<evidence type="ECO:0000313" key="10">
    <source>
        <dbReference type="RefSeq" id="XP_028275807.1"/>
    </source>
</evidence>
<protein>
    <submittedName>
        <fullName evidence="7 8">Sorting nexin-19 isoform X1</fullName>
    </submittedName>
</protein>
<dbReference type="GO" id="GO:0035091">
    <property type="term" value="F:phosphatidylinositol binding"/>
    <property type="evidence" value="ECO:0007669"/>
    <property type="project" value="InterPro"/>
</dbReference>
<evidence type="ECO:0000256" key="3">
    <source>
        <dbReference type="SAM" id="Phobius"/>
    </source>
</evidence>
<feature type="domain" description="PXA" evidence="5">
    <location>
        <begin position="76"/>
        <end position="259"/>
    </location>
</feature>
<dbReference type="Pfam" id="PF00787">
    <property type="entry name" value="PX"/>
    <property type="match status" value="1"/>
</dbReference>
<dbReference type="Pfam" id="PF08628">
    <property type="entry name" value="Nexin_C"/>
    <property type="match status" value="1"/>
</dbReference>
<evidence type="ECO:0000259" key="4">
    <source>
        <dbReference type="PROSITE" id="PS50195"/>
    </source>
</evidence>
<dbReference type="InterPro" id="IPR036871">
    <property type="entry name" value="PX_dom_sf"/>
</dbReference>
<organism evidence="6 10">
    <name type="scientific">Parambassis ranga</name>
    <name type="common">Indian glassy fish</name>
    <dbReference type="NCBI Taxonomy" id="210632"/>
    <lineage>
        <taxon>Eukaryota</taxon>
        <taxon>Metazoa</taxon>
        <taxon>Chordata</taxon>
        <taxon>Craniata</taxon>
        <taxon>Vertebrata</taxon>
        <taxon>Euteleostomi</taxon>
        <taxon>Actinopterygii</taxon>
        <taxon>Neopterygii</taxon>
        <taxon>Teleostei</taxon>
        <taxon>Neoteleostei</taxon>
        <taxon>Acanthomorphata</taxon>
        <taxon>Ovalentaria</taxon>
        <taxon>Ambassidae</taxon>
        <taxon>Parambassis</taxon>
    </lineage>
</organism>
<dbReference type="CTD" id="568980"/>
<dbReference type="AlphaFoldDB" id="A0A6P7JFX6"/>
<dbReference type="RefSeq" id="XP_028275805.1">
    <property type="nucleotide sequence ID" value="XM_028420004.1"/>
</dbReference>
<reference evidence="7 8" key="1">
    <citation type="submission" date="2025-04" db="UniProtKB">
        <authorList>
            <consortium name="RefSeq"/>
        </authorList>
    </citation>
    <scope>IDENTIFICATION</scope>
</reference>
<sequence length="984" mass="110288">MSEVLGQRSLLGFGVVLAWLVLFHLLVNIWLLCVFTSLLVVLGGWLGSQAVLESNNLVHLERFITMEQVPPSVEDEQNLDQEIHNTVRKIIRDFVTSWYSTVSSESFFETEVQEAMISMAMELKLRARQVDRKELTQRIVGLLGCHLQDYIKAKELVVEQQIPLTASQSSKREQLWKAYSTVTTAHYAMTSDMVEVNYVRAVVDLLLHVLVPSPHLESRTGRFVVGELITCNVLLPFIDKLSDPDWLNLILIEIFGKFSKPQERRPTEAVASSPPLSSSLPAESDPTPPLQQPAHVTQRNSEVSLQRPETETIDTELAVPELTAYDAIDSDEVDFPHNNIEEEETTQPFLRHFIRGSKSNPFYQENDSDLDSPLADYKQNSMDSLVTIGQGEGLYDRQKESIESNNSVDSENVYPSPVENSCPKVLVNVEAVEYPNCCGLSSERTTDGTPAISSLQDQEREGSSSAVNLNRELLLGVEQAGMGNSNELTVVSPMQGCSPVQTFSFEPLSSPEGPVIIQNLRITGTITAKEHRGTGSHPYTLYTIKYETAMGYENPGSTQPGPEDAEALPPGCENPLPVQPVAYHTVNRRYSEFLNLQTRLEEKSELRKLIKGVKGPKKIFPDMPFGNMDSDKIEARKGLLETFLKQLCAIFEIANSEEMQEFLALNTDARIAFVKKPFIVSRIDKIVVNAIVDTLKTAFPRSEPQSPTDDNDSEVDGGKISMDKKSKSRLKASSKNIPFMNGSDIKVSFIWGQTSTVFKGMSFGDLQAFITEQENLSIGAEPEKEGSPVLREFTGYLDDNLMGKQIHSLVSETALAEVALNVLCLLMKEQWSWLCTENMQKAIRLLFGTLLDRWLDVGVANLTCTRYWVTYLQVIQEAVWPGGVLPTAPQQERSQQTMDITKQQALHCLMRLLPDLVSDILGSEKYKLCWQTALDSFQDAYINRHLVYCILDLLLEFLVPEISKEDFQRSLLQTLSKNPEKLLA</sequence>
<feature type="compositionally biased region" description="Polar residues" evidence="2">
    <location>
        <begin position="447"/>
        <end position="456"/>
    </location>
</feature>
<dbReference type="SMART" id="SM00312">
    <property type="entry name" value="PX"/>
    <property type="match status" value="1"/>
</dbReference>
<dbReference type="Pfam" id="PF02194">
    <property type="entry name" value="PXA"/>
    <property type="match status" value="1"/>
</dbReference>
<dbReference type="Proteomes" id="UP000515145">
    <property type="component" value="Chromosome 13"/>
</dbReference>
<evidence type="ECO:0000256" key="1">
    <source>
        <dbReference type="ARBA" id="ARBA00010883"/>
    </source>
</evidence>
<dbReference type="InterPro" id="IPR003114">
    <property type="entry name" value="Phox_assoc"/>
</dbReference>
<dbReference type="OrthoDB" id="5582218at2759"/>
<evidence type="ECO:0000256" key="2">
    <source>
        <dbReference type="SAM" id="MobiDB-lite"/>
    </source>
</evidence>
<accession>A0A6P7JFX6</accession>
<dbReference type="SMART" id="SM00313">
    <property type="entry name" value="PXA"/>
    <property type="match status" value="1"/>
</dbReference>
<dbReference type="CDD" id="cd06893">
    <property type="entry name" value="PX_SNX19"/>
    <property type="match status" value="1"/>
</dbReference>
<evidence type="ECO:0000313" key="7">
    <source>
        <dbReference type="RefSeq" id="XP_028275804.1"/>
    </source>
</evidence>
<dbReference type="SUPFAM" id="SSF64268">
    <property type="entry name" value="PX domain"/>
    <property type="match status" value="1"/>
</dbReference>
<dbReference type="GeneID" id="114445058"/>
<dbReference type="RefSeq" id="XP_028275807.1">
    <property type="nucleotide sequence ID" value="XM_028420006.1"/>
</dbReference>
<keyword evidence="3" id="KW-0812">Transmembrane</keyword>
<dbReference type="PROSITE" id="PS50195">
    <property type="entry name" value="PX"/>
    <property type="match status" value="1"/>
</dbReference>
<dbReference type="InterPro" id="IPR037909">
    <property type="entry name" value="SNX19_PX"/>
</dbReference>
<name>A0A6P7JFX6_9TELE</name>